<dbReference type="PANTHER" id="PTHR35787">
    <property type="entry name" value="GLYCEROL UPTAKE OPERON ANTITERMINATOR REGULATORY PROTEIN"/>
    <property type="match status" value="1"/>
</dbReference>
<dbReference type="SUPFAM" id="SSF110391">
    <property type="entry name" value="GlpP-like"/>
    <property type="match status" value="1"/>
</dbReference>
<reference evidence="1" key="1">
    <citation type="submission" date="2023-02" db="EMBL/GenBank/DDBJ databases">
        <title>Description of Herbaspirillum huttiense subsp. nephrolepsisexaltata and Herbaspirillum huttiense subsp. lycopersicon.</title>
        <authorList>
            <person name="Poudel M."/>
            <person name="Sharma A."/>
            <person name="Goss E."/>
            <person name="Tapia J.H."/>
            <person name="Harmon C.M."/>
            <person name="Jones J.B."/>
        </authorList>
    </citation>
    <scope>NUCLEOTIDE SEQUENCE</scope>
    <source>
        <strain evidence="1">NC40101</strain>
    </source>
</reference>
<gene>
    <name evidence="1" type="ORF">RJN63_25445</name>
</gene>
<dbReference type="RefSeq" id="WP_034333564.1">
    <property type="nucleotide sequence ID" value="NZ_JAVLSM010000018.1"/>
</dbReference>
<dbReference type="EMBL" id="JAVRAA010000019">
    <property type="protein sequence ID" value="MDT0340199.1"/>
    <property type="molecule type" value="Genomic_DNA"/>
</dbReference>
<name>A0AAE4K690_9BURK</name>
<dbReference type="PANTHER" id="PTHR35787:SF1">
    <property type="entry name" value="GLYCEROL UPTAKE OPERON ANTITERMINATOR REGULATORY PROTEIN"/>
    <property type="match status" value="1"/>
</dbReference>
<sequence>MAAVYGTQHLPAFLASAAEVGIVANVELRELQALSTRIRDAGKFLMLNVDTCEGLAQDKAAIDYLVALGVPSLVSTRVATLLRASRAGMITMQKVFVTDRTTWPRSLKALEQSEPNLVQLMPAPMLRQLKPADRAVLPPIVASGFVCNADDARAALEGGAVALSTSEQAMWNLPAGTFGKP</sequence>
<dbReference type="PIRSF" id="PIRSF016897">
    <property type="entry name" value="GlpP"/>
    <property type="match status" value="1"/>
</dbReference>
<dbReference type="Pfam" id="PF04309">
    <property type="entry name" value="G3P_antiterm"/>
    <property type="match status" value="1"/>
</dbReference>
<protein>
    <submittedName>
        <fullName evidence="1">Glycerol-3-phosphate responsive antiterminator</fullName>
    </submittedName>
</protein>
<comment type="caution">
    <text evidence="1">The sequence shown here is derived from an EMBL/GenBank/DDBJ whole genome shotgun (WGS) entry which is preliminary data.</text>
</comment>
<organism evidence="1">
    <name type="scientific">Herbaspirillum huttiense subsp. nephrolepidis</name>
    <dbReference type="NCBI Taxonomy" id="3075126"/>
    <lineage>
        <taxon>Bacteria</taxon>
        <taxon>Pseudomonadati</taxon>
        <taxon>Pseudomonadota</taxon>
        <taxon>Betaproteobacteria</taxon>
        <taxon>Burkholderiales</taxon>
        <taxon>Oxalobacteraceae</taxon>
        <taxon>Herbaspirillum</taxon>
    </lineage>
</organism>
<dbReference type="InterPro" id="IPR013785">
    <property type="entry name" value="Aldolase_TIM"/>
</dbReference>
<proteinExistence type="predicted"/>
<accession>A0AAE4K690</accession>
<dbReference type="AlphaFoldDB" id="A0AAE4K690"/>
<dbReference type="Gene3D" id="3.20.20.70">
    <property type="entry name" value="Aldolase class I"/>
    <property type="match status" value="1"/>
</dbReference>
<evidence type="ECO:0000313" key="1">
    <source>
        <dbReference type="EMBL" id="MDT0340199.1"/>
    </source>
</evidence>
<dbReference type="InterPro" id="IPR006699">
    <property type="entry name" value="GlpP"/>
</dbReference>
<dbReference type="GO" id="GO:0006071">
    <property type="term" value="P:glycerol metabolic process"/>
    <property type="evidence" value="ECO:0007669"/>
    <property type="project" value="InterPro"/>
</dbReference>
<dbReference type="GO" id="GO:0006355">
    <property type="term" value="P:regulation of DNA-templated transcription"/>
    <property type="evidence" value="ECO:0007669"/>
    <property type="project" value="InterPro"/>
</dbReference>